<keyword evidence="4" id="KW-0597">Phosphoprotein</keyword>
<dbReference type="InterPro" id="IPR003660">
    <property type="entry name" value="HAMP_dom"/>
</dbReference>
<evidence type="ECO:0000313" key="15">
    <source>
        <dbReference type="Proteomes" id="UP000234342"/>
    </source>
</evidence>
<dbReference type="GO" id="GO:0000155">
    <property type="term" value="F:phosphorelay sensor kinase activity"/>
    <property type="evidence" value="ECO:0007669"/>
    <property type="project" value="InterPro"/>
</dbReference>
<protein>
    <recommendedName>
        <fullName evidence="3">histidine kinase</fullName>
        <ecNumber evidence="3">2.7.13.3</ecNumber>
    </recommendedName>
</protein>
<dbReference type="Pfam" id="PF02518">
    <property type="entry name" value="HATPase_c"/>
    <property type="match status" value="1"/>
</dbReference>
<evidence type="ECO:0000256" key="7">
    <source>
        <dbReference type="ARBA" id="ARBA00022777"/>
    </source>
</evidence>
<evidence type="ECO:0000256" key="3">
    <source>
        <dbReference type="ARBA" id="ARBA00012438"/>
    </source>
</evidence>
<evidence type="ECO:0000256" key="4">
    <source>
        <dbReference type="ARBA" id="ARBA00022553"/>
    </source>
</evidence>
<dbReference type="InterPro" id="IPR003594">
    <property type="entry name" value="HATPase_dom"/>
</dbReference>
<keyword evidence="10 11" id="KW-0472">Membrane</keyword>
<evidence type="ECO:0000259" key="12">
    <source>
        <dbReference type="PROSITE" id="PS50109"/>
    </source>
</evidence>
<dbReference type="EMBL" id="FXZE01000012">
    <property type="protein sequence ID" value="SMX93176.1"/>
    <property type="molecule type" value="Genomic_DNA"/>
</dbReference>
<comment type="catalytic activity">
    <reaction evidence="1">
        <text>ATP + protein L-histidine = ADP + protein N-phospho-L-histidine.</text>
        <dbReference type="EC" id="2.7.13.3"/>
    </reaction>
</comment>
<dbReference type="CDD" id="cd00075">
    <property type="entry name" value="HATPase"/>
    <property type="match status" value="1"/>
</dbReference>
<dbReference type="RefSeq" id="WP_101643876.1">
    <property type="nucleotide sequence ID" value="NZ_FXZE01000012.1"/>
</dbReference>
<keyword evidence="6 11" id="KW-0812">Transmembrane</keyword>
<evidence type="ECO:0000256" key="5">
    <source>
        <dbReference type="ARBA" id="ARBA00022679"/>
    </source>
</evidence>
<dbReference type="AlphaFoldDB" id="A0A2H1K0A3"/>
<keyword evidence="8 11" id="KW-1133">Transmembrane helix</keyword>
<dbReference type="PROSITE" id="PS50109">
    <property type="entry name" value="HIS_KIN"/>
    <property type="match status" value="1"/>
</dbReference>
<organism evidence="14 15">
    <name type="scientific">Brevibacterium antiquum</name>
    <dbReference type="NCBI Taxonomy" id="234835"/>
    <lineage>
        <taxon>Bacteria</taxon>
        <taxon>Bacillati</taxon>
        <taxon>Actinomycetota</taxon>
        <taxon>Actinomycetes</taxon>
        <taxon>Micrococcales</taxon>
        <taxon>Brevibacteriaceae</taxon>
        <taxon>Brevibacterium</taxon>
    </lineage>
</organism>
<dbReference type="Proteomes" id="UP000234342">
    <property type="component" value="Unassembled WGS sequence"/>
</dbReference>
<dbReference type="PANTHER" id="PTHR45436:SF5">
    <property type="entry name" value="SENSOR HISTIDINE KINASE TRCS"/>
    <property type="match status" value="1"/>
</dbReference>
<evidence type="ECO:0000256" key="10">
    <source>
        <dbReference type="ARBA" id="ARBA00023136"/>
    </source>
</evidence>
<dbReference type="SUPFAM" id="SSF158472">
    <property type="entry name" value="HAMP domain-like"/>
    <property type="match status" value="1"/>
</dbReference>
<evidence type="ECO:0000256" key="11">
    <source>
        <dbReference type="SAM" id="Phobius"/>
    </source>
</evidence>
<dbReference type="InterPro" id="IPR036890">
    <property type="entry name" value="HATPase_C_sf"/>
</dbReference>
<dbReference type="SMART" id="SM00387">
    <property type="entry name" value="HATPase_c"/>
    <property type="match status" value="1"/>
</dbReference>
<dbReference type="CDD" id="cd06225">
    <property type="entry name" value="HAMP"/>
    <property type="match status" value="1"/>
</dbReference>
<dbReference type="InterPro" id="IPR050428">
    <property type="entry name" value="TCS_sensor_his_kinase"/>
</dbReference>
<dbReference type="SMART" id="SM00304">
    <property type="entry name" value="HAMP"/>
    <property type="match status" value="1"/>
</dbReference>
<evidence type="ECO:0000256" key="2">
    <source>
        <dbReference type="ARBA" id="ARBA00004236"/>
    </source>
</evidence>
<dbReference type="EC" id="2.7.13.3" evidence="3"/>
<feature type="domain" description="Histidine kinase" evidence="12">
    <location>
        <begin position="259"/>
        <end position="467"/>
    </location>
</feature>
<evidence type="ECO:0000256" key="9">
    <source>
        <dbReference type="ARBA" id="ARBA00023012"/>
    </source>
</evidence>
<dbReference type="Gene3D" id="3.30.565.10">
    <property type="entry name" value="Histidine kinase-like ATPase, C-terminal domain"/>
    <property type="match status" value="1"/>
</dbReference>
<dbReference type="GO" id="GO:0005886">
    <property type="term" value="C:plasma membrane"/>
    <property type="evidence" value="ECO:0007669"/>
    <property type="project" value="UniProtKB-SubCell"/>
</dbReference>
<dbReference type="PANTHER" id="PTHR45436">
    <property type="entry name" value="SENSOR HISTIDINE KINASE YKOH"/>
    <property type="match status" value="1"/>
</dbReference>
<proteinExistence type="predicted"/>
<dbReference type="InterPro" id="IPR036097">
    <property type="entry name" value="HisK_dim/P_sf"/>
</dbReference>
<dbReference type="InterPro" id="IPR003661">
    <property type="entry name" value="HisK_dim/P_dom"/>
</dbReference>
<evidence type="ECO:0000256" key="8">
    <source>
        <dbReference type="ARBA" id="ARBA00022989"/>
    </source>
</evidence>
<dbReference type="CDD" id="cd00082">
    <property type="entry name" value="HisKA"/>
    <property type="match status" value="1"/>
</dbReference>
<feature type="transmembrane region" description="Helical" evidence="11">
    <location>
        <begin position="176"/>
        <end position="198"/>
    </location>
</feature>
<name>A0A2H1K0A3_9MICO</name>
<evidence type="ECO:0000313" key="14">
    <source>
        <dbReference type="EMBL" id="SMX93176.1"/>
    </source>
</evidence>
<keyword evidence="7 14" id="KW-0418">Kinase</keyword>
<dbReference type="Gene3D" id="6.10.340.10">
    <property type="match status" value="1"/>
</dbReference>
<dbReference type="PROSITE" id="PS50885">
    <property type="entry name" value="HAMP"/>
    <property type="match status" value="1"/>
</dbReference>
<dbReference type="SUPFAM" id="SSF47384">
    <property type="entry name" value="Homodimeric domain of signal transducing histidine kinase"/>
    <property type="match status" value="1"/>
</dbReference>
<keyword evidence="5" id="KW-0808">Transferase</keyword>
<comment type="subcellular location">
    <subcellularLocation>
        <location evidence="2">Cell membrane</location>
    </subcellularLocation>
</comment>
<dbReference type="InterPro" id="IPR005467">
    <property type="entry name" value="His_kinase_dom"/>
</dbReference>
<keyword evidence="9" id="KW-0902">Two-component regulatory system</keyword>
<keyword evidence="15" id="KW-1185">Reference proteome</keyword>
<dbReference type="InterPro" id="IPR004358">
    <property type="entry name" value="Sig_transdc_His_kin-like_C"/>
</dbReference>
<evidence type="ECO:0000259" key="13">
    <source>
        <dbReference type="PROSITE" id="PS50885"/>
    </source>
</evidence>
<accession>A0A2H1K0A3</accession>
<gene>
    <name evidence="14" type="ORF">BANT10_02554</name>
</gene>
<evidence type="ECO:0000256" key="1">
    <source>
        <dbReference type="ARBA" id="ARBA00000085"/>
    </source>
</evidence>
<sequence length="473" mass="52465">MPDTRRGVTARTRILGWILLILTIAVSIIVVTTARAELSRVKFQAHAELQHEVEKFRDFATRPDPANGKAYGSVEELLTSHLQYNLPERSETFFTIIDGQESQRSLDNPPVRLDRDADFVARAAQVTDPEITDMTTDTGQLAYAVVPVGMQGGEHTAQLVVVEFLNPEYDEARSTIWTMTIIAVLALILVGLFGWLVAGRVLAPIRQLSETAASIGEEDLTRRIEVTGNDDVAHLGVTFNRMLDRLEAGFDGQRQFLDDAGHELRTPITVVRGHLDVMGDDPEDRRHTLDLVSDELRRMSRLVDELIMLAGSERPDFLVTSTTDLTDLVFESFTKATALGQRHWVIDATPEAFGAVDEQRLTQALLQLAANSIDHTDVNDTIAFGGRVGQGTIELWVRDTGSGVSSEEQERIFERFARGRRTKHGRRGTGLGLTIVDRIARAHGGSVSVSSVEGEGATFRIELPWHHAEEEDR</sequence>
<dbReference type="Gene3D" id="1.10.287.130">
    <property type="match status" value="1"/>
</dbReference>
<dbReference type="SUPFAM" id="SSF55874">
    <property type="entry name" value="ATPase domain of HSP90 chaperone/DNA topoisomerase II/histidine kinase"/>
    <property type="match status" value="1"/>
</dbReference>
<dbReference type="PRINTS" id="PR00344">
    <property type="entry name" value="BCTRLSENSOR"/>
</dbReference>
<reference evidence="15" key="1">
    <citation type="submission" date="2017-03" db="EMBL/GenBank/DDBJ databases">
        <authorList>
            <person name="Monnet C."/>
        </authorList>
    </citation>
    <scope>NUCLEOTIDE SEQUENCE [LARGE SCALE GENOMIC DNA]</scope>
    <source>
        <strain evidence="15">P10</strain>
    </source>
</reference>
<dbReference type="Pfam" id="PF00672">
    <property type="entry name" value="HAMP"/>
    <property type="match status" value="1"/>
</dbReference>
<evidence type="ECO:0000256" key="6">
    <source>
        <dbReference type="ARBA" id="ARBA00022692"/>
    </source>
</evidence>
<feature type="domain" description="HAMP" evidence="13">
    <location>
        <begin position="199"/>
        <end position="251"/>
    </location>
</feature>
<dbReference type="Pfam" id="PF00512">
    <property type="entry name" value="HisKA"/>
    <property type="match status" value="1"/>
</dbReference>
<feature type="transmembrane region" description="Helical" evidence="11">
    <location>
        <begin position="14"/>
        <end position="34"/>
    </location>
</feature>
<dbReference type="SMART" id="SM00388">
    <property type="entry name" value="HisKA"/>
    <property type="match status" value="1"/>
</dbReference>